<proteinExistence type="predicted"/>
<evidence type="ECO:0000313" key="9">
    <source>
        <dbReference type="Proteomes" id="UP001233999"/>
    </source>
</evidence>
<dbReference type="AlphaFoldDB" id="A0AAD7ZPD6"/>
<feature type="repeat" description="LDL-receptor class B" evidence="6">
    <location>
        <begin position="541"/>
        <end position="582"/>
    </location>
</feature>
<evidence type="ECO:0000256" key="3">
    <source>
        <dbReference type="ARBA" id="ARBA00022737"/>
    </source>
</evidence>
<dbReference type="Pfam" id="PF14670">
    <property type="entry name" value="FXa_inhibition"/>
    <property type="match status" value="1"/>
</dbReference>
<accession>A0AAD7ZPD6</accession>
<evidence type="ECO:0000256" key="1">
    <source>
        <dbReference type="ARBA" id="ARBA00022536"/>
    </source>
</evidence>
<feature type="repeat" description="LDL-receptor class B" evidence="6">
    <location>
        <begin position="229"/>
        <end position="271"/>
    </location>
</feature>
<dbReference type="InterPro" id="IPR050778">
    <property type="entry name" value="Cueball_EGF_LRP_Nidogen"/>
</dbReference>
<feature type="domain" description="EGF-like" evidence="7">
    <location>
        <begin position="769"/>
        <end position="804"/>
    </location>
</feature>
<keyword evidence="4" id="KW-1015">Disulfide bond</keyword>
<reference evidence="8" key="1">
    <citation type="journal article" date="2023" name="IScience">
        <title>Live-bearing cockroach genome reveals convergent evolutionary mechanisms linked to viviparity in insects and beyond.</title>
        <authorList>
            <person name="Fouks B."/>
            <person name="Harrison M.C."/>
            <person name="Mikhailova A.A."/>
            <person name="Marchal E."/>
            <person name="English S."/>
            <person name="Carruthers M."/>
            <person name="Jennings E.C."/>
            <person name="Chiamaka E.L."/>
            <person name="Frigard R.A."/>
            <person name="Pippel M."/>
            <person name="Attardo G.M."/>
            <person name="Benoit J.B."/>
            <person name="Bornberg-Bauer E."/>
            <person name="Tobe S.S."/>
        </authorList>
    </citation>
    <scope>NUCLEOTIDE SEQUENCE</scope>
    <source>
        <strain evidence="8">Stay&amp;Tobe</strain>
    </source>
</reference>
<name>A0AAD7ZPD6_DIPPU</name>
<dbReference type="GO" id="GO:0005886">
    <property type="term" value="C:plasma membrane"/>
    <property type="evidence" value="ECO:0007669"/>
    <property type="project" value="TreeGrafter"/>
</dbReference>
<comment type="caution">
    <text evidence="8">The sequence shown here is derived from an EMBL/GenBank/DDBJ whole genome shotgun (WGS) entry which is preliminary data.</text>
</comment>
<keyword evidence="5" id="KW-0325">Glycoprotein</keyword>
<feature type="repeat" description="LDL-receptor class B" evidence="6">
    <location>
        <begin position="943"/>
        <end position="987"/>
    </location>
</feature>
<dbReference type="GO" id="GO:0060070">
    <property type="term" value="P:canonical Wnt signaling pathway"/>
    <property type="evidence" value="ECO:0007669"/>
    <property type="project" value="TreeGrafter"/>
</dbReference>
<dbReference type="Proteomes" id="UP001233999">
    <property type="component" value="Unassembled WGS sequence"/>
</dbReference>
<feature type="repeat" description="LDL-receptor class B" evidence="6">
    <location>
        <begin position="1"/>
        <end position="48"/>
    </location>
</feature>
<feature type="domain" description="EGF-like" evidence="7">
    <location>
        <begin position="143"/>
        <end position="181"/>
    </location>
</feature>
<feature type="repeat" description="LDL-receptor class B" evidence="6">
    <location>
        <begin position="49"/>
        <end position="93"/>
    </location>
</feature>
<dbReference type="FunFam" id="2.120.10.30:FF:000241">
    <property type="entry name" value="Low-density lipoprotein receptor-related protein 6"/>
    <property type="match status" value="1"/>
</dbReference>
<feature type="repeat" description="LDL-receptor class B" evidence="6">
    <location>
        <begin position="591"/>
        <end position="633"/>
    </location>
</feature>
<feature type="domain" description="EGF-like" evidence="7">
    <location>
        <begin position="455"/>
        <end position="494"/>
    </location>
</feature>
<feature type="repeat" description="LDL-receptor class B" evidence="6">
    <location>
        <begin position="988"/>
        <end position="1011"/>
    </location>
</feature>
<feature type="non-terminal residue" evidence="8">
    <location>
        <position position="1"/>
    </location>
</feature>
<evidence type="ECO:0000256" key="2">
    <source>
        <dbReference type="ARBA" id="ARBA00022729"/>
    </source>
</evidence>
<dbReference type="SUPFAM" id="SSF63825">
    <property type="entry name" value="YWTD domain"/>
    <property type="match status" value="4"/>
</dbReference>
<dbReference type="SMART" id="SM00135">
    <property type="entry name" value="LY"/>
    <property type="match status" value="15"/>
</dbReference>
<protein>
    <recommendedName>
        <fullName evidence="7">EGF-like domain-containing protein</fullName>
    </recommendedName>
</protein>
<keyword evidence="2" id="KW-0732">Signal</keyword>
<dbReference type="InterPro" id="IPR011042">
    <property type="entry name" value="6-blade_b-propeller_TolB-like"/>
</dbReference>
<dbReference type="GO" id="GO:0042813">
    <property type="term" value="F:Wnt receptor activity"/>
    <property type="evidence" value="ECO:0007669"/>
    <property type="project" value="TreeGrafter"/>
</dbReference>
<dbReference type="EMBL" id="JASPKZ010007403">
    <property type="protein sequence ID" value="KAJ9584469.1"/>
    <property type="molecule type" value="Genomic_DNA"/>
</dbReference>
<feature type="repeat" description="LDL-receptor class B" evidence="6">
    <location>
        <begin position="634"/>
        <end position="677"/>
    </location>
</feature>
<evidence type="ECO:0000256" key="6">
    <source>
        <dbReference type="PROSITE-ProRule" id="PRU00461"/>
    </source>
</evidence>
<evidence type="ECO:0000256" key="4">
    <source>
        <dbReference type="ARBA" id="ARBA00023157"/>
    </source>
</evidence>
<dbReference type="InterPro" id="IPR000033">
    <property type="entry name" value="LDLR_classB_rpt"/>
</dbReference>
<feature type="repeat" description="LDL-receptor class B" evidence="6">
    <location>
        <begin position="678"/>
        <end position="720"/>
    </location>
</feature>
<dbReference type="GO" id="GO:0017147">
    <property type="term" value="F:Wnt-protein binding"/>
    <property type="evidence" value="ECO:0007669"/>
    <property type="project" value="TreeGrafter"/>
</dbReference>
<dbReference type="Pfam" id="PF00058">
    <property type="entry name" value="Ldl_recept_b"/>
    <property type="match status" value="7"/>
</dbReference>
<evidence type="ECO:0000256" key="5">
    <source>
        <dbReference type="ARBA" id="ARBA00023180"/>
    </source>
</evidence>
<evidence type="ECO:0000259" key="7">
    <source>
        <dbReference type="SMART" id="SM00181"/>
    </source>
</evidence>
<dbReference type="Gene3D" id="2.120.10.30">
    <property type="entry name" value="TolB, C-terminal domain"/>
    <property type="match status" value="4"/>
</dbReference>
<dbReference type="PANTHER" id="PTHR46513">
    <property type="entry name" value="VITELLOGENIN RECEPTOR-LIKE PROTEIN-RELATED-RELATED"/>
    <property type="match status" value="1"/>
</dbReference>
<feature type="non-terminal residue" evidence="8">
    <location>
        <position position="1011"/>
    </location>
</feature>
<gene>
    <name evidence="8" type="ORF">L9F63_021194</name>
</gene>
<dbReference type="FunFam" id="2.120.10.30:FF:000012">
    <property type="entry name" value="Low density lipoprotein receptor-related protein 1"/>
    <property type="match status" value="1"/>
</dbReference>
<dbReference type="PANTHER" id="PTHR46513:SF13">
    <property type="entry name" value="EGF-LIKE DOMAIN-CONTAINING PROTEIN"/>
    <property type="match status" value="1"/>
</dbReference>
<reference evidence="8" key="2">
    <citation type="submission" date="2023-05" db="EMBL/GenBank/DDBJ databases">
        <authorList>
            <person name="Fouks B."/>
        </authorList>
    </citation>
    <scope>NUCLEOTIDE SEQUENCE</scope>
    <source>
        <strain evidence="8">Stay&amp;Tobe</strain>
        <tissue evidence="8">Testes</tissue>
    </source>
</reference>
<dbReference type="InterPro" id="IPR000742">
    <property type="entry name" value="EGF"/>
</dbReference>
<sequence length="1011" mass="114312">LLFWTDWDANAPRIERCSMSGQHRIVVVRVDQVTDGAWPNGLTLDYILERIYWIDARSDSIHTTFYNGTDHREVMRGHEMLSHPFAIALFDNYVYWTDWRTNAVIRANKWNGSDISVIQRTLTQPFDIQILHPSRQPRNVKNPCGDNNGNCSHLCLLNINGTYKCDCPHVMRLNEDQRTCVVNEQVLLFSRANEIRGVDLGMPYYHTIPTISLPQVLSPSQLDFVAANRKIYWTDIQVNEVKRTGLTGGITESIIDTGIEQPTGFAIDWISGNMFVSSSRTARSHILVCTLEGEMVATVVENSTVDIRSLALDPVHGKLFWSSWSEDNYAVNQANMDGTNETQLASHNEYDILQSPQSLSYDMESRRLYWVNTASDSVQYYDFTTKTVHQVHLNNDHPTAATVYHGKLYYANQDDNAIHVANMTTGADNSILRNNTASVTSLRIYDPELQSGTNACFKNKGNCSHLCLPVSETERVCKCTTGYMTDPADATKCIGVEEFLFYSINWEIKGLPLGGDNTTQVLGPISRVSMASSIDFHADLDYLYWADSDHGTVTRIKRDGTGRQTVVEHYESMETIPVDWLPGLAVDWVAGNIYWTDPKFNVIEMARLNGSSRYVVVTGNLDKPTAIAVDPPNGYLFWSDSGKEPRLERSRLDGSDRFVLVNDSGNSIIDIALDYENQKLYWCDSWSNRIERINYNGTDREVLLELDNPRAITIYNDVVFWIDIMHERGSILSAPASNLSDHKVLLSGSGDALKDIQVFTKERQRGTNLCAVNNGGCAELCLFNGTHPVCACAHGRVTANGTCEDYDSFLVYSRVVRIDSINMFDDFNRNAPFQSIQSKDYMRNGIGLSFDYKRKKIFYSDIQKGSINSVYFNGTGHVSIVERQGSVEGLAYEAVDDFLYWTCNNDATINRINLTSNDSKVEQIIVLGQHDKLRGIDVDSCDMRIYWTNWNSHNPAIQRAYVSGFDLESIITVDIRMPNALTLDHKAQKLYWGDARLDKIERAEYDGSNRV</sequence>
<dbReference type="SUPFAM" id="SSF57196">
    <property type="entry name" value="EGF/Laminin"/>
    <property type="match status" value="3"/>
</dbReference>
<dbReference type="SMART" id="SM00181">
    <property type="entry name" value="EGF"/>
    <property type="match status" value="3"/>
</dbReference>
<keyword evidence="1" id="KW-0245">EGF-like domain</keyword>
<evidence type="ECO:0000313" key="8">
    <source>
        <dbReference type="EMBL" id="KAJ9584469.1"/>
    </source>
</evidence>
<keyword evidence="9" id="KW-1185">Reference proteome</keyword>
<organism evidence="8 9">
    <name type="scientific">Diploptera punctata</name>
    <name type="common">Pacific beetle cockroach</name>
    <dbReference type="NCBI Taxonomy" id="6984"/>
    <lineage>
        <taxon>Eukaryota</taxon>
        <taxon>Metazoa</taxon>
        <taxon>Ecdysozoa</taxon>
        <taxon>Arthropoda</taxon>
        <taxon>Hexapoda</taxon>
        <taxon>Insecta</taxon>
        <taxon>Pterygota</taxon>
        <taxon>Neoptera</taxon>
        <taxon>Polyneoptera</taxon>
        <taxon>Dictyoptera</taxon>
        <taxon>Blattodea</taxon>
        <taxon>Blaberoidea</taxon>
        <taxon>Blaberidae</taxon>
        <taxon>Diplopterinae</taxon>
        <taxon>Diploptera</taxon>
    </lineage>
</organism>
<dbReference type="PROSITE" id="PS51120">
    <property type="entry name" value="LDLRB"/>
    <property type="match status" value="9"/>
</dbReference>
<keyword evidence="3" id="KW-0677">Repeat</keyword>